<dbReference type="GeneID" id="65101689"/>
<feature type="compositionally biased region" description="Low complexity" evidence="2">
    <location>
        <begin position="31"/>
        <end position="40"/>
    </location>
</feature>
<evidence type="ECO:0000313" key="3">
    <source>
        <dbReference type="EMBL" id="QAT90373.1"/>
    </source>
</evidence>
<organism evidence="3 4">
    <name type="scientific">Spodoptera exempta nucleopolyhedrovirus</name>
    <dbReference type="NCBI Taxonomy" id="1242863"/>
    <lineage>
        <taxon>Viruses</taxon>
        <taxon>Viruses incertae sedis</taxon>
        <taxon>Naldaviricetes</taxon>
        <taxon>Lefavirales</taxon>
        <taxon>Baculoviridae</taxon>
        <taxon>Alphabaculovirus</taxon>
        <taxon>Alphabaculovirus spexemptae</taxon>
    </lineage>
</organism>
<evidence type="ECO:0000256" key="2">
    <source>
        <dbReference type="SAM" id="MobiDB-lite"/>
    </source>
</evidence>
<dbReference type="KEGG" id="vg:65101689"/>
<keyword evidence="4" id="KW-1185">Reference proteome</keyword>
<evidence type="ECO:0000313" key="4">
    <source>
        <dbReference type="Proteomes" id="UP000503509"/>
    </source>
</evidence>
<proteinExistence type="predicted"/>
<dbReference type="GO" id="GO:0006355">
    <property type="term" value="P:regulation of DNA-templated transcription"/>
    <property type="evidence" value="ECO:0007669"/>
    <property type="project" value="InterPro"/>
</dbReference>
<dbReference type="EMBL" id="MH717816">
    <property type="protein sequence ID" value="QAT90373.1"/>
    <property type="molecule type" value="Genomic_DNA"/>
</dbReference>
<accession>A0A410S7U9</accession>
<name>A0A410S7U9_9ABAC</name>
<dbReference type="GO" id="GO:0003677">
    <property type="term" value="F:DNA binding"/>
    <property type="evidence" value="ECO:0007669"/>
    <property type="project" value="InterPro"/>
</dbReference>
<feature type="coiled-coil region" evidence="1">
    <location>
        <begin position="318"/>
        <end position="345"/>
    </location>
</feature>
<dbReference type="Proteomes" id="UP000503509">
    <property type="component" value="Genome"/>
</dbReference>
<protein>
    <submittedName>
        <fullName evidence="3">LEF-3</fullName>
    </submittedName>
</protein>
<dbReference type="RefSeq" id="YP_010086505.1">
    <property type="nucleotide sequence ID" value="NC_055455.1"/>
</dbReference>
<dbReference type="Pfam" id="PF05847">
    <property type="entry name" value="Baculo_LEF-3"/>
    <property type="match status" value="1"/>
</dbReference>
<gene>
    <name evidence="3" type="primary">lef-3</name>
</gene>
<sequence>MSLKRTNDNDNDSFFNKRAKNSPQKRVSMESNASNASSSKKIGKTVTGQLVTKNVYFINSEPFHLFKFLVDNVSKNYYGNASLFQSLRDDATYELELVYEHKRLAIAKATECKNVENMMLIKKHLEQSDFDGEDTVSVLVKLKYGFKVIDCDAYKCVFIVNYGNDEASHAVQIECMTSLKKWASCIKDENIVSESNLLEFFDSCQNQMFNLCRVKCQQSNGNYKNFSIQNITYMTPVDNPVCDIAENEDKIMNISRLNKRIVFGEIHKCNVSHPSPERFMLSYTLKNNDSDEIIRGSFFVKNSSSNNNGNNNNNNNKKNDKFDRLEKLETDLNQLQDLIESDIIKVYIYVAADLSTLNYNVLGLTKIEIDTDNYEGV</sequence>
<feature type="region of interest" description="Disordered" evidence="2">
    <location>
        <begin position="1"/>
        <end position="40"/>
    </location>
</feature>
<keyword evidence="1" id="KW-0175">Coiled coil</keyword>
<dbReference type="InterPro" id="IPR008415">
    <property type="entry name" value="Baculo_LEF-3"/>
</dbReference>
<reference evidence="3 4" key="1">
    <citation type="submission" date="2018-08" db="EMBL/GenBank/DDBJ databases">
        <title>Sequence analysis of the African armyworm, Spodoptera exempta nucleopolyhedrovirus.</title>
        <authorList>
            <person name="Escasa S.R."/>
            <person name="Mowery J.D."/>
            <person name="Bauchan G.R."/>
            <person name="Harrison R.L."/>
            <person name="Cory J.S."/>
        </authorList>
    </citation>
    <scope>NUCLEOTIDE SEQUENCE [LARGE SCALE GENOMIC DNA]</scope>
    <source>
        <strain evidence="3 4">244.1</strain>
    </source>
</reference>
<evidence type="ECO:0000256" key="1">
    <source>
        <dbReference type="SAM" id="Coils"/>
    </source>
</evidence>